<dbReference type="RefSeq" id="WP_053221053.1">
    <property type="nucleotide sequence ID" value="NZ_AP024145.1"/>
</dbReference>
<reference evidence="1" key="1">
    <citation type="submission" date="2020-11" db="EMBL/GenBank/DDBJ databases">
        <title>Complete genome sequence of a novel pathogenic Methylobacterium strain isolated from rice in Vietnam.</title>
        <authorList>
            <person name="Lai K."/>
            <person name="Okazaki S."/>
            <person name="Higashi K."/>
            <person name="Mori H."/>
            <person name="Toyoda A."/>
            <person name="Kurokawa K."/>
        </authorList>
    </citation>
    <scope>NUCLEOTIDE SEQUENCE</scope>
    <source>
        <strain evidence="1">VL1</strain>
    </source>
</reference>
<gene>
    <name evidence="1" type="ORF">mvi_56960</name>
</gene>
<dbReference type="EMBL" id="AP024145">
    <property type="protein sequence ID" value="BCM87235.1"/>
    <property type="molecule type" value="Genomic_DNA"/>
</dbReference>
<dbReference type="AlphaFoldDB" id="A0A8H8WYY5"/>
<accession>A0A8H8WYY5</accession>
<protein>
    <recommendedName>
        <fullName evidence="3">Alginate biosynthesis protein AlgF</fullName>
    </recommendedName>
</protein>
<dbReference type="KEGG" id="mind:mvi_56960"/>
<dbReference type="Proteomes" id="UP000663508">
    <property type="component" value="Chromosome"/>
</dbReference>
<organism evidence="1 2">
    <name type="scientific">Methylobacterium indicum</name>
    <dbReference type="NCBI Taxonomy" id="1775910"/>
    <lineage>
        <taxon>Bacteria</taxon>
        <taxon>Pseudomonadati</taxon>
        <taxon>Pseudomonadota</taxon>
        <taxon>Alphaproteobacteria</taxon>
        <taxon>Hyphomicrobiales</taxon>
        <taxon>Methylobacteriaceae</taxon>
        <taxon>Methylobacterium</taxon>
    </lineage>
</organism>
<evidence type="ECO:0008006" key="3">
    <source>
        <dbReference type="Google" id="ProtNLM"/>
    </source>
</evidence>
<sequence>MTHPLHRRRPGPSEGGQSRLRGVLLAALLGLPILVAGAPGAGAQMMLYEDRLPDGYAYVRFANASPDRLDLKPVGFADPMSLGTTGQERVSPYYVVEGVAGRKVEVKVEGAKPLEIELKPAGIHTVLIDKADGRLGTRVVLDQSELSQTKARLAFYNAMPSCAAAGLYLEPKGQPVVVDVGPNIMRGRSVNPAPNPRMRAACGTTRVAELDLGPLDAGGQYSVWLIAPGGTPNAFLSKNKIAPYLR</sequence>
<proteinExistence type="predicted"/>
<evidence type="ECO:0000313" key="2">
    <source>
        <dbReference type="Proteomes" id="UP000663508"/>
    </source>
</evidence>
<name>A0A8H8WYY5_9HYPH</name>
<evidence type="ECO:0000313" key="1">
    <source>
        <dbReference type="EMBL" id="BCM87235.1"/>
    </source>
</evidence>